<evidence type="ECO:0000313" key="6">
    <source>
        <dbReference type="EMBL" id="SHI73503.1"/>
    </source>
</evidence>
<protein>
    <recommendedName>
        <fullName evidence="5">Cell division protein SepF</fullName>
    </recommendedName>
</protein>
<keyword evidence="5" id="KW-0963">Cytoplasm</keyword>
<dbReference type="STRING" id="1121476.SAMN02745751_00945"/>
<dbReference type="GO" id="GO:0000917">
    <property type="term" value="P:division septum assembly"/>
    <property type="evidence" value="ECO:0007669"/>
    <property type="project" value="UniProtKB-KW"/>
</dbReference>
<evidence type="ECO:0000256" key="2">
    <source>
        <dbReference type="ARBA" id="ARBA00023210"/>
    </source>
</evidence>
<name>A0A1M6DK47_9FIRM</name>
<dbReference type="Gene3D" id="3.30.110.150">
    <property type="entry name" value="SepF-like protein"/>
    <property type="match status" value="1"/>
</dbReference>
<evidence type="ECO:0000313" key="7">
    <source>
        <dbReference type="Proteomes" id="UP000184052"/>
    </source>
</evidence>
<dbReference type="InterPro" id="IPR038594">
    <property type="entry name" value="SepF-like_sf"/>
</dbReference>
<dbReference type="GO" id="GO:0005737">
    <property type="term" value="C:cytoplasm"/>
    <property type="evidence" value="ECO:0007669"/>
    <property type="project" value="UniProtKB-SubCell"/>
</dbReference>
<reference evidence="6 7" key="1">
    <citation type="submission" date="2016-11" db="EMBL/GenBank/DDBJ databases">
        <authorList>
            <person name="Jaros S."/>
            <person name="Januszkiewicz K."/>
            <person name="Wedrychowicz H."/>
        </authorList>
    </citation>
    <scope>NUCLEOTIDE SEQUENCE [LARGE SCALE GENOMIC DNA]</scope>
    <source>
        <strain evidence="6 7">DSM 17477</strain>
    </source>
</reference>
<keyword evidence="2 5" id="KW-0717">Septation</keyword>
<dbReference type="InterPro" id="IPR007561">
    <property type="entry name" value="Cell_div_SepF/SepF-rel"/>
</dbReference>
<gene>
    <name evidence="5" type="primary">sepF</name>
    <name evidence="6" type="ORF">SAMN02745751_00945</name>
</gene>
<comment type="similarity">
    <text evidence="5">Belongs to the SepF family.</text>
</comment>
<comment type="subunit">
    <text evidence="5">Homodimer. Interacts with FtsZ.</text>
</comment>
<dbReference type="AlphaFoldDB" id="A0A1M6DK47"/>
<sequence>MFKKFKDVIGLTDLENEYEDEIEETEKKNDYIGKYDKKNDMKYETKYESKFDSLSTVKSKTTKPRDKYSVEENADLFIITPKKYEDCAGVIDELKRKKTIVLNLEELELEVKKQIFEFVKGAVYALEANIQKVSSDIFVIAPYDVEISGKLKFNIDKKKFTWE</sequence>
<evidence type="ECO:0000256" key="5">
    <source>
        <dbReference type="HAMAP-Rule" id="MF_01197"/>
    </source>
</evidence>
<dbReference type="RefSeq" id="WP_073047923.1">
    <property type="nucleotide sequence ID" value="NZ_FQZL01000006.1"/>
</dbReference>
<keyword evidence="3 5" id="KW-0131">Cell cycle</keyword>
<evidence type="ECO:0000256" key="3">
    <source>
        <dbReference type="ARBA" id="ARBA00023306"/>
    </source>
</evidence>
<keyword evidence="1 5" id="KW-0132">Cell division</keyword>
<organism evidence="6 7">
    <name type="scientific">Dethiosulfatibacter aminovorans DSM 17477</name>
    <dbReference type="NCBI Taxonomy" id="1121476"/>
    <lineage>
        <taxon>Bacteria</taxon>
        <taxon>Bacillati</taxon>
        <taxon>Bacillota</taxon>
        <taxon>Tissierellia</taxon>
        <taxon>Dethiosulfatibacter</taxon>
    </lineage>
</organism>
<comment type="function">
    <text evidence="4 5">Cell division protein that is part of the divisome complex and is recruited early to the Z-ring. Probably stimulates Z-ring formation, perhaps through the cross-linking of FtsZ protofilaments. Its function overlaps with FtsA.</text>
</comment>
<evidence type="ECO:0000256" key="4">
    <source>
        <dbReference type="ARBA" id="ARBA00044936"/>
    </source>
</evidence>
<dbReference type="GO" id="GO:0043093">
    <property type="term" value="P:FtsZ-dependent cytokinesis"/>
    <property type="evidence" value="ECO:0007669"/>
    <property type="project" value="UniProtKB-UniRule"/>
</dbReference>
<dbReference type="PANTHER" id="PTHR35798:SF1">
    <property type="entry name" value="CELL DIVISION PROTEIN SEPF"/>
    <property type="match status" value="1"/>
</dbReference>
<dbReference type="OrthoDB" id="9815206at2"/>
<comment type="subcellular location">
    <subcellularLocation>
        <location evidence="5">Cytoplasm</location>
    </subcellularLocation>
    <text evidence="5">Localizes to the division site, in a FtsZ-dependent manner.</text>
</comment>
<dbReference type="InterPro" id="IPR023052">
    <property type="entry name" value="Cell_div_SepF"/>
</dbReference>
<proteinExistence type="inferred from homology"/>
<keyword evidence="7" id="KW-1185">Reference proteome</keyword>
<accession>A0A1M6DK47</accession>
<dbReference type="EMBL" id="FQZL01000006">
    <property type="protein sequence ID" value="SHI73503.1"/>
    <property type="molecule type" value="Genomic_DNA"/>
</dbReference>
<dbReference type="PANTHER" id="PTHR35798">
    <property type="entry name" value="CELL DIVISION PROTEIN SEPF"/>
    <property type="match status" value="1"/>
</dbReference>
<dbReference type="Proteomes" id="UP000184052">
    <property type="component" value="Unassembled WGS sequence"/>
</dbReference>
<dbReference type="Pfam" id="PF04472">
    <property type="entry name" value="SepF"/>
    <property type="match status" value="1"/>
</dbReference>
<dbReference type="HAMAP" id="MF_01197">
    <property type="entry name" value="SepF"/>
    <property type="match status" value="1"/>
</dbReference>
<evidence type="ECO:0000256" key="1">
    <source>
        <dbReference type="ARBA" id="ARBA00022618"/>
    </source>
</evidence>